<dbReference type="Proteomes" id="UP000197003">
    <property type="component" value="Chromosome"/>
</dbReference>
<feature type="signal peptide" evidence="1">
    <location>
        <begin position="1"/>
        <end position="15"/>
    </location>
</feature>
<sequence>MAFFLVFLFSWNVFAGEPDNFSARRDKNAVVANAEINRVVNALLTMALDNYNYSSKSCDRKRFLKYLEDDLDRNLPQITKALYFNVPQAGPKVHTEVPYGSGKPYTQLYFSQSAKVQVKGQIFFVGFDKIDHFFSHGSMYWDMVGQDPKLPADKVKKALEVGIMQENATWGLQRPGVKSYADLMANYKGLYFWRDLFDGAPPLIVCKDGKFVQNREFDLANYFEPAMDETINCSSFATQEIHDRITAVTKKWNMNCPVDANACETAKKVHADKAALLLHPKCRGTGTSQIEKASPMTTKDVIDTAQAAMSGGGDYLLFKLFGEKQKKGAQ</sequence>
<dbReference type="AlphaFoldDB" id="A0A1Z3NAH8"/>
<dbReference type="OrthoDB" id="5289549at2"/>
<evidence type="ECO:0000256" key="1">
    <source>
        <dbReference type="SAM" id="SignalP"/>
    </source>
</evidence>
<name>A0A1Z3NAH8_BDEBC</name>
<evidence type="ECO:0000313" key="2">
    <source>
        <dbReference type="EMBL" id="ASD64456.1"/>
    </source>
</evidence>
<reference evidence="2 3" key="1">
    <citation type="submission" date="2017-04" db="EMBL/GenBank/DDBJ databases">
        <title>Whole genome sequence of Bdellovibrio bacteriovorus strain SSB218315.</title>
        <authorList>
            <person name="Oyedara O."/>
            <person name="Rodriguez-Perez M.A."/>
        </authorList>
    </citation>
    <scope>NUCLEOTIDE SEQUENCE [LARGE SCALE GENOMIC DNA]</scope>
    <source>
        <strain evidence="2 3">SSB218315</strain>
    </source>
</reference>
<proteinExistence type="predicted"/>
<dbReference type="RefSeq" id="WP_088565924.1">
    <property type="nucleotide sequence ID" value="NZ_CP020946.1"/>
</dbReference>
<protein>
    <submittedName>
        <fullName evidence="2">Uncharacterized protein</fullName>
    </submittedName>
</protein>
<feature type="chain" id="PRO_5012057322" evidence="1">
    <location>
        <begin position="16"/>
        <end position="330"/>
    </location>
</feature>
<keyword evidence="1" id="KW-0732">Signal</keyword>
<gene>
    <name evidence="2" type="ORF">B9G79_13200</name>
</gene>
<evidence type="ECO:0000313" key="3">
    <source>
        <dbReference type="Proteomes" id="UP000197003"/>
    </source>
</evidence>
<accession>A0A1Z3NAH8</accession>
<dbReference type="EMBL" id="CP020946">
    <property type="protein sequence ID" value="ASD64456.1"/>
    <property type="molecule type" value="Genomic_DNA"/>
</dbReference>
<organism evidence="2 3">
    <name type="scientific">Bdellovibrio bacteriovorus</name>
    <dbReference type="NCBI Taxonomy" id="959"/>
    <lineage>
        <taxon>Bacteria</taxon>
        <taxon>Pseudomonadati</taxon>
        <taxon>Bdellovibrionota</taxon>
        <taxon>Bdellovibrionia</taxon>
        <taxon>Bdellovibrionales</taxon>
        <taxon>Pseudobdellovibrionaceae</taxon>
        <taxon>Bdellovibrio</taxon>
    </lineage>
</organism>